<proteinExistence type="predicted"/>
<reference evidence="1" key="1">
    <citation type="submission" date="2023-08" db="EMBL/GenBank/DDBJ databases">
        <title>Chromosome-level Genome Assembly of mud carp (Cirrhinus molitorella).</title>
        <authorList>
            <person name="Liu H."/>
        </authorList>
    </citation>
    <scope>NUCLEOTIDE SEQUENCE</scope>
    <source>
        <strain evidence="1">Prfri</strain>
        <tissue evidence="1">Muscle</tissue>
    </source>
</reference>
<evidence type="ECO:0000313" key="1">
    <source>
        <dbReference type="EMBL" id="KAK2874758.1"/>
    </source>
</evidence>
<name>A0AA88P6M2_9TELE</name>
<dbReference type="EMBL" id="JAUYZG010000021">
    <property type="protein sequence ID" value="KAK2874758.1"/>
    <property type="molecule type" value="Genomic_DNA"/>
</dbReference>
<dbReference type="Proteomes" id="UP001187343">
    <property type="component" value="Unassembled WGS sequence"/>
</dbReference>
<accession>A0AA88P6M2</accession>
<keyword evidence="2" id="KW-1185">Reference proteome</keyword>
<gene>
    <name evidence="1" type="ORF">Q8A67_021911</name>
</gene>
<protein>
    <submittedName>
        <fullName evidence="1">Uncharacterized protein</fullName>
    </submittedName>
</protein>
<sequence>MQEETSAVIAQTLNPDVFRAADLDRSVAFSDPPSGQTLSRHVKLPGCSGRMEACLTLGSQVADSGCSVFSPAGLVAVCLSDEENKGSSWAEELSNLTCVSSGVSHEISGASQAMKLKVNALDRFYDEGMSSVICCQPLALNKSLKAQALLGWHPTDLAKAELPMKHRSSAHPYM</sequence>
<evidence type="ECO:0000313" key="2">
    <source>
        <dbReference type="Proteomes" id="UP001187343"/>
    </source>
</evidence>
<dbReference type="AlphaFoldDB" id="A0AA88P6M2"/>
<comment type="caution">
    <text evidence="1">The sequence shown here is derived from an EMBL/GenBank/DDBJ whole genome shotgun (WGS) entry which is preliminary data.</text>
</comment>
<organism evidence="1 2">
    <name type="scientific">Cirrhinus molitorella</name>
    <name type="common">mud carp</name>
    <dbReference type="NCBI Taxonomy" id="172907"/>
    <lineage>
        <taxon>Eukaryota</taxon>
        <taxon>Metazoa</taxon>
        <taxon>Chordata</taxon>
        <taxon>Craniata</taxon>
        <taxon>Vertebrata</taxon>
        <taxon>Euteleostomi</taxon>
        <taxon>Actinopterygii</taxon>
        <taxon>Neopterygii</taxon>
        <taxon>Teleostei</taxon>
        <taxon>Ostariophysi</taxon>
        <taxon>Cypriniformes</taxon>
        <taxon>Cyprinidae</taxon>
        <taxon>Labeoninae</taxon>
        <taxon>Labeonini</taxon>
        <taxon>Cirrhinus</taxon>
    </lineage>
</organism>